<comment type="catalytic activity">
    <reaction evidence="8">
        <text>P(1),P(4)-bis(5'-adenosyl) tetraphosphate + H2O = 2 ADP + 2 H(+)</text>
        <dbReference type="Rhea" id="RHEA:24252"/>
        <dbReference type="ChEBI" id="CHEBI:15377"/>
        <dbReference type="ChEBI" id="CHEBI:15378"/>
        <dbReference type="ChEBI" id="CHEBI:58141"/>
        <dbReference type="ChEBI" id="CHEBI:456216"/>
        <dbReference type="EC" id="3.6.1.41"/>
    </reaction>
</comment>
<dbReference type="EC" id="3.6.1.41" evidence="3"/>
<dbReference type="PIRSF" id="PIRSF000903">
    <property type="entry name" value="B5n-ttraPtase_sm"/>
    <property type="match status" value="1"/>
</dbReference>
<keyword evidence="11" id="KW-1185">Reference proteome</keyword>
<accession>A0AA37WVQ1</accession>
<evidence type="ECO:0000256" key="4">
    <source>
        <dbReference type="ARBA" id="ARBA00022801"/>
    </source>
</evidence>
<dbReference type="Pfam" id="PF00149">
    <property type="entry name" value="Metallophos"/>
    <property type="match status" value="1"/>
</dbReference>
<dbReference type="GO" id="GO:0008803">
    <property type="term" value="F:bis(5'-nucleosyl)-tetraphosphatase (symmetrical) activity"/>
    <property type="evidence" value="ECO:0007669"/>
    <property type="project" value="UniProtKB-EC"/>
</dbReference>
<evidence type="ECO:0000256" key="6">
    <source>
        <dbReference type="ARBA" id="ARBA00032248"/>
    </source>
</evidence>
<dbReference type="RefSeq" id="WP_095497934.1">
    <property type="nucleotide sequence ID" value="NZ_BSPO01000001.1"/>
</dbReference>
<name>A0AA37WVQ1_9GAMM</name>
<dbReference type="PANTHER" id="PTHR40942:SF4">
    <property type="entry name" value="CYTOCHROME C5"/>
    <property type="match status" value="1"/>
</dbReference>
<dbReference type="InterPro" id="IPR029052">
    <property type="entry name" value="Metallo-depent_PP-like"/>
</dbReference>
<evidence type="ECO:0000256" key="7">
    <source>
        <dbReference type="ARBA" id="ARBA00033210"/>
    </source>
</evidence>
<dbReference type="Gene3D" id="3.60.21.10">
    <property type="match status" value="1"/>
</dbReference>
<evidence type="ECO:0000256" key="5">
    <source>
        <dbReference type="ARBA" id="ARBA00031248"/>
    </source>
</evidence>
<comment type="caution">
    <text evidence="10">The sequence shown here is derived from an EMBL/GenBank/DDBJ whole genome shotgun (WGS) entry which is preliminary data.</text>
</comment>
<evidence type="ECO:0000256" key="1">
    <source>
        <dbReference type="ARBA" id="ARBA00003413"/>
    </source>
</evidence>
<dbReference type="InterPro" id="IPR004617">
    <property type="entry name" value="ApaH"/>
</dbReference>
<evidence type="ECO:0000259" key="9">
    <source>
        <dbReference type="Pfam" id="PF00149"/>
    </source>
</evidence>
<dbReference type="InterPro" id="IPR004843">
    <property type="entry name" value="Calcineurin-like_PHP"/>
</dbReference>
<dbReference type="AlphaFoldDB" id="A0AA37WVQ1"/>
<proteinExistence type="inferred from homology"/>
<evidence type="ECO:0000256" key="8">
    <source>
        <dbReference type="ARBA" id="ARBA00049417"/>
    </source>
</evidence>
<evidence type="ECO:0000256" key="3">
    <source>
        <dbReference type="ARBA" id="ARBA00012506"/>
    </source>
</evidence>
<gene>
    <name evidence="10" type="primary">apaH</name>
    <name evidence="10" type="ORF">GCM10007894_03590</name>
</gene>
<evidence type="ECO:0000313" key="10">
    <source>
        <dbReference type="EMBL" id="GLS82382.1"/>
    </source>
</evidence>
<feature type="domain" description="Calcineurin-like phosphoesterase" evidence="9">
    <location>
        <begin position="3"/>
        <end position="140"/>
    </location>
</feature>
<dbReference type="SUPFAM" id="SSF56300">
    <property type="entry name" value="Metallo-dependent phosphatases"/>
    <property type="match status" value="1"/>
</dbReference>
<dbReference type="EMBL" id="BSPO01000001">
    <property type="protein sequence ID" value="GLS82382.1"/>
    <property type="molecule type" value="Genomic_DNA"/>
</dbReference>
<sequence>MATYIVGDLQGCFLELEQLLLKVDFNPSTDTLWGCGDLIARGPDSLKTLSYFFENQDHCHAVLGNHDLHLLAVAAKLRRYKPSDYLDELLQSPRLPDMINWLRHQPLLKRFKQEKVVLTHAGLPPQWRVRDARKAAKQVEKVLQSDDYLAFIKVMYGDQPSLYENAQSELEKLRYTVNALTRMRYLTADGGLEFKHKLAKAKSELVPWFKYPTKIRKYRLVFGHWGALMGQTGSPHYLGLDTGCVWGNQLTMWHLESDQIIRQDSIKTAQRLD</sequence>
<organism evidence="10 11">
    <name type="scientific">Paraferrimonas haliotis</name>
    <dbReference type="NCBI Taxonomy" id="2013866"/>
    <lineage>
        <taxon>Bacteria</taxon>
        <taxon>Pseudomonadati</taxon>
        <taxon>Pseudomonadota</taxon>
        <taxon>Gammaproteobacteria</taxon>
        <taxon>Alteromonadales</taxon>
        <taxon>Ferrimonadaceae</taxon>
        <taxon>Paraferrimonas</taxon>
    </lineage>
</organism>
<comment type="function">
    <text evidence="1">Hydrolyzes diadenosine 5',5'''-P1,P4-tetraphosphate to yield ADP.</text>
</comment>
<keyword evidence="4" id="KW-0378">Hydrolase</keyword>
<evidence type="ECO:0000256" key="2">
    <source>
        <dbReference type="ARBA" id="ARBA00005419"/>
    </source>
</evidence>
<comment type="similarity">
    <text evidence="2">Belongs to the Ap4A hydrolase family.</text>
</comment>
<reference evidence="10 11" key="1">
    <citation type="journal article" date="2014" name="Int. J. Syst. Evol. Microbiol.">
        <title>Complete genome sequence of Corynebacterium casei LMG S-19264T (=DSM 44701T), isolated from a smear-ripened cheese.</title>
        <authorList>
            <consortium name="US DOE Joint Genome Institute (JGI-PGF)"/>
            <person name="Walter F."/>
            <person name="Albersmeier A."/>
            <person name="Kalinowski J."/>
            <person name="Ruckert C."/>
        </authorList>
    </citation>
    <scope>NUCLEOTIDE SEQUENCE [LARGE SCALE GENOMIC DNA]</scope>
    <source>
        <strain evidence="10 11">NBRC 112785</strain>
    </source>
</reference>
<dbReference type="PANTHER" id="PTHR40942">
    <property type="match status" value="1"/>
</dbReference>
<dbReference type="NCBIfam" id="TIGR00668">
    <property type="entry name" value="apaH"/>
    <property type="match status" value="1"/>
</dbReference>
<dbReference type="Proteomes" id="UP001157439">
    <property type="component" value="Unassembled WGS sequence"/>
</dbReference>
<dbReference type="CDD" id="cd07422">
    <property type="entry name" value="MPP_ApaH"/>
    <property type="match status" value="1"/>
</dbReference>
<protein>
    <recommendedName>
        <fullName evidence="3">bis(5'-nucleosyl)-tetraphosphatase (symmetrical)</fullName>
        <ecNumber evidence="3">3.6.1.41</ecNumber>
    </recommendedName>
    <alternativeName>
        <fullName evidence="6">Ap4A hydrolase</fullName>
    </alternativeName>
    <alternativeName>
        <fullName evidence="5">Diadenosine 5',5'''-P1,P4-tetraphosphate pyrophosphohydrolase</fullName>
    </alternativeName>
    <alternativeName>
        <fullName evidence="7">Diadenosine tetraphosphatase</fullName>
    </alternativeName>
</protein>
<dbReference type="NCBIfam" id="NF001204">
    <property type="entry name" value="PRK00166.1"/>
    <property type="match status" value="1"/>
</dbReference>
<evidence type="ECO:0000313" key="11">
    <source>
        <dbReference type="Proteomes" id="UP001157439"/>
    </source>
</evidence>